<keyword evidence="9" id="KW-1185">Reference proteome</keyword>
<evidence type="ECO:0000256" key="2">
    <source>
        <dbReference type="ARBA" id="ARBA00007965"/>
    </source>
</evidence>
<comment type="similarity">
    <text evidence="2">Belongs to the SLC29A/ENT transporter (TC 2.A.57) family.</text>
</comment>
<keyword evidence="3" id="KW-0813">Transport</keyword>
<dbReference type="SUPFAM" id="SSF103473">
    <property type="entry name" value="MFS general substrate transporter"/>
    <property type="match status" value="1"/>
</dbReference>
<proteinExistence type="inferred from homology"/>
<evidence type="ECO:0000256" key="6">
    <source>
        <dbReference type="ARBA" id="ARBA00023136"/>
    </source>
</evidence>
<evidence type="ECO:0000256" key="3">
    <source>
        <dbReference type="ARBA" id="ARBA00022448"/>
    </source>
</evidence>
<feature type="transmembrane region" description="Helical" evidence="7">
    <location>
        <begin position="48"/>
        <end position="68"/>
    </location>
</feature>
<feature type="transmembrane region" description="Helical" evidence="7">
    <location>
        <begin position="75"/>
        <end position="95"/>
    </location>
</feature>
<dbReference type="GO" id="GO:0016323">
    <property type="term" value="C:basolateral plasma membrane"/>
    <property type="evidence" value="ECO:0007669"/>
    <property type="project" value="UniProtKB-SubCell"/>
</dbReference>
<organism evidence="8 9">
    <name type="scientific">Hemibagrus guttatus</name>
    <dbReference type="NCBI Taxonomy" id="175788"/>
    <lineage>
        <taxon>Eukaryota</taxon>
        <taxon>Metazoa</taxon>
        <taxon>Chordata</taxon>
        <taxon>Craniata</taxon>
        <taxon>Vertebrata</taxon>
        <taxon>Euteleostomi</taxon>
        <taxon>Actinopterygii</taxon>
        <taxon>Neopterygii</taxon>
        <taxon>Teleostei</taxon>
        <taxon>Ostariophysi</taxon>
        <taxon>Siluriformes</taxon>
        <taxon>Bagridae</taxon>
        <taxon>Hemibagrus</taxon>
    </lineage>
</organism>
<keyword evidence="5 7" id="KW-1133">Transmembrane helix</keyword>
<sequence length="403" mass="44539">MSNKLISIPPFTPSLCLYLQYFNHRLANHSNATGEESQNALQANFNSALAVCSMVPLVICTCLTSILHQRFSQKIRILASLVAILVVFCVTAIFVKMVINPVAFFALTMIKIIIINAFGAILQGSLNGMAGVLPDGYTTPILIGQGLAGIVAALAMILAIASSSDLMDCTLGYFITACIVIGFTIVSYIILQNLKFYRYYLEKNQKDQALQRQLIRNGDSSRGMSTTPKFWTIFKKIRVIALSVCCTFAITLSIFPAVAADVKSTVANGGFSGQYFIPAWCFLSFNMFDLVGRSLTYGCKWPWKDSKLLLLLVLVRLIFVPLFMLCNVQPRSSFVVFSSDIWFIVFIILFAFSSGYLTSLCMCLYPKLVDAHETETAGTIMTFFMALGLALGASFSFLFRRVI</sequence>
<feature type="transmembrane region" description="Helical" evidence="7">
    <location>
        <begin position="142"/>
        <end position="161"/>
    </location>
</feature>
<protein>
    <recommendedName>
        <fullName evidence="10">Equilibrative nucleoside transporter 1</fullName>
    </recommendedName>
</protein>
<keyword evidence="6 7" id="KW-0472">Membrane</keyword>
<keyword evidence="4 7" id="KW-0812">Transmembrane</keyword>
<comment type="subcellular location">
    <subcellularLocation>
        <location evidence="1">Basolateral cell membrane</location>
        <topology evidence="1">Multi-pass membrane protein</topology>
    </subcellularLocation>
</comment>
<dbReference type="PIRSF" id="PIRSF016379">
    <property type="entry name" value="ENT"/>
    <property type="match status" value="1"/>
</dbReference>
<feature type="transmembrane region" description="Helical" evidence="7">
    <location>
        <begin position="173"/>
        <end position="191"/>
    </location>
</feature>
<evidence type="ECO:0008006" key="10">
    <source>
        <dbReference type="Google" id="ProtNLM"/>
    </source>
</evidence>
<dbReference type="PRINTS" id="PR01130">
    <property type="entry name" value="DERENTRNSPRT"/>
</dbReference>
<gene>
    <name evidence="8" type="ORF">QTP70_024312</name>
</gene>
<accession>A0AAE0QVJ3</accession>
<dbReference type="NCBIfam" id="TIGR00939">
    <property type="entry name" value="2a57"/>
    <property type="match status" value="1"/>
</dbReference>
<dbReference type="EMBL" id="JAUCMX010000010">
    <property type="protein sequence ID" value="KAK3533731.1"/>
    <property type="molecule type" value="Genomic_DNA"/>
</dbReference>
<reference evidence="8" key="1">
    <citation type="submission" date="2023-06" db="EMBL/GenBank/DDBJ databases">
        <title>Male Hemibagrus guttatus genome.</title>
        <authorList>
            <person name="Bian C."/>
        </authorList>
    </citation>
    <scope>NUCLEOTIDE SEQUENCE</scope>
    <source>
        <strain evidence="8">Male_cb2023</strain>
        <tissue evidence="8">Muscle</tissue>
    </source>
</reference>
<dbReference type="Proteomes" id="UP001274896">
    <property type="component" value="Unassembled WGS sequence"/>
</dbReference>
<name>A0AAE0QVJ3_9TELE</name>
<evidence type="ECO:0000313" key="9">
    <source>
        <dbReference type="Proteomes" id="UP001274896"/>
    </source>
</evidence>
<feature type="transmembrane region" description="Helical" evidence="7">
    <location>
        <begin position="101"/>
        <end position="122"/>
    </location>
</feature>
<feature type="transmembrane region" description="Helical" evidence="7">
    <location>
        <begin position="239"/>
        <end position="260"/>
    </location>
</feature>
<feature type="transmembrane region" description="Helical" evidence="7">
    <location>
        <begin position="377"/>
        <end position="399"/>
    </location>
</feature>
<dbReference type="PANTHER" id="PTHR10332">
    <property type="entry name" value="EQUILIBRATIVE NUCLEOSIDE TRANSPORTER"/>
    <property type="match status" value="1"/>
</dbReference>
<dbReference type="InterPro" id="IPR036259">
    <property type="entry name" value="MFS_trans_sf"/>
</dbReference>
<evidence type="ECO:0000313" key="8">
    <source>
        <dbReference type="EMBL" id="KAK3533731.1"/>
    </source>
</evidence>
<dbReference type="InterPro" id="IPR002259">
    <property type="entry name" value="Eqnu_transpt"/>
</dbReference>
<feature type="transmembrane region" description="Helical" evidence="7">
    <location>
        <begin position="275"/>
        <end position="296"/>
    </location>
</feature>
<dbReference type="GO" id="GO:0015213">
    <property type="term" value="F:uridine transmembrane transporter activity"/>
    <property type="evidence" value="ECO:0007669"/>
    <property type="project" value="UniProtKB-ARBA"/>
</dbReference>
<dbReference type="AlphaFoldDB" id="A0AAE0QVJ3"/>
<evidence type="ECO:0000256" key="7">
    <source>
        <dbReference type="SAM" id="Phobius"/>
    </source>
</evidence>
<evidence type="ECO:0000256" key="5">
    <source>
        <dbReference type="ARBA" id="ARBA00022989"/>
    </source>
</evidence>
<dbReference type="Gene3D" id="1.20.1250.20">
    <property type="entry name" value="MFS general substrate transporter like domains"/>
    <property type="match status" value="1"/>
</dbReference>
<feature type="transmembrane region" description="Helical" evidence="7">
    <location>
        <begin position="342"/>
        <end position="365"/>
    </location>
</feature>
<dbReference type="PANTHER" id="PTHR10332:SF9">
    <property type="entry name" value="EQUILIBRATIVE NUCLEOSIDE TRANSPORTER 1"/>
    <property type="match status" value="1"/>
</dbReference>
<dbReference type="Pfam" id="PF01733">
    <property type="entry name" value="Nucleoside_tran"/>
    <property type="match status" value="1"/>
</dbReference>
<comment type="caution">
    <text evidence="8">The sequence shown here is derived from an EMBL/GenBank/DDBJ whole genome shotgun (WGS) entry which is preliminary data.</text>
</comment>
<feature type="transmembrane region" description="Helical" evidence="7">
    <location>
        <begin position="308"/>
        <end position="330"/>
    </location>
</feature>
<evidence type="ECO:0000256" key="1">
    <source>
        <dbReference type="ARBA" id="ARBA00004554"/>
    </source>
</evidence>
<dbReference type="InterPro" id="IPR034764">
    <property type="entry name" value="ENT1/ENT2"/>
</dbReference>
<evidence type="ECO:0000256" key="4">
    <source>
        <dbReference type="ARBA" id="ARBA00022692"/>
    </source>
</evidence>